<dbReference type="EMBL" id="UINC01078627">
    <property type="protein sequence ID" value="SVC19884.1"/>
    <property type="molecule type" value="Genomic_DNA"/>
</dbReference>
<evidence type="ECO:0000313" key="1">
    <source>
        <dbReference type="EMBL" id="SVC19884.1"/>
    </source>
</evidence>
<accession>A0A382K4S7</accession>
<name>A0A382K4S7_9ZZZZ</name>
<gene>
    <name evidence="1" type="ORF">METZ01_LOCUS272738</name>
</gene>
<proteinExistence type="predicted"/>
<reference evidence="1" key="1">
    <citation type="submission" date="2018-05" db="EMBL/GenBank/DDBJ databases">
        <authorList>
            <person name="Lanie J.A."/>
            <person name="Ng W.-L."/>
            <person name="Kazmierczak K.M."/>
            <person name="Andrzejewski T.M."/>
            <person name="Davidsen T.M."/>
            <person name="Wayne K.J."/>
            <person name="Tettelin H."/>
            <person name="Glass J.I."/>
            <person name="Rusch D."/>
            <person name="Podicherti R."/>
            <person name="Tsui H.-C.T."/>
            <person name="Winkler M.E."/>
        </authorList>
    </citation>
    <scope>NUCLEOTIDE SEQUENCE</scope>
</reference>
<sequence length="30" mass="3309">MSDNPDHHGVCASCPVTERAQKIINEERGN</sequence>
<organism evidence="1">
    <name type="scientific">marine metagenome</name>
    <dbReference type="NCBI Taxonomy" id="408172"/>
    <lineage>
        <taxon>unclassified sequences</taxon>
        <taxon>metagenomes</taxon>
        <taxon>ecological metagenomes</taxon>
    </lineage>
</organism>
<protein>
    <submittedName>
        <fullName evidence="1">Uncharacterized protein</fullName>
    </submittedName>
</protein>
<dbReference type="AlphaFoldDB" id="A0A382K4S7"/>